<dbReference type="Proteomes" id="UP000002058">
    <property type="component" value="Unassembled WGS sequence"/>
</dbReference>
<dbReference type="eggNOG" id="KOG0737">
    <property type="taxonomic scope" value="Eukaryota"/>
</dbReference>
<sequence>MQCARLSLRQAHKSRFQCRPCPKSIRAFQTSRSLRTSHGDPQGFPNPSAGDNVPKNDIEPNVGPQTKHDVAPQEAPKLGANPQIRSILKGDGSPYGSAVRRSRRHKKSIGRSTPLGVLPTWFRERNIVLSDKSTEVLQEPPHTVGIGQYDQDMGEPVEAVTHGGDGGDGGEGKGPADSKPEYRYMISEEVWNEIRAAIQAGMTVPAPRYADDPFMRKVHLVLQYPGDGGISFLDAVVRKIASSFNTHVITLNAQDIAELYAEQEQEEDSPSSLMTSLAYDVYHPSRKVSQREVDEEIEEFEEDEAEDEDESGDRRRSATIPISRISDPTALGSSILQGLFGGRGSIGVAKVVVPHGREGNEEVDPQSLRVVKKLLSIPKAKPENSSPGEEPPQEKETENSNISDKYEDLIIQVQDYKDLLGTPGGSAFLSSLHKAVQARRRKGQKIVVIGTVSAQEGDKSPAKTFPKLIPRDFDRYSTTIFVTPAMDSSTAERIFAEDAKQRTLGINIRHLQIMLKMRMAQPIASQSDLFNGRTWTLESSMVRACGLDAGYWPFDLIHRIATLALGCVGKNEVLELRHIQQAIQVFEKSDQVKCEWMGDKPGKVKPGKQNQDKPRLNKSKLKCNSHEEKLLNGVVDAEGIRTTFADVHVPKETVEALKTLTSLSLVRPDAFTYGVLSTDKIPGLLLYGPPGTGKTLLAKAVARESGATVLEVSGSEVYDMYVGEGEKNVKAIFTLAKKLSPCVVFIDEADAIFCSRTGASSRTSHRELINQFLREWDGMSETSAFIMVATNRPFDLDDAVLRRLPRRLLVDLPTEQDRHEILKIHLKGETLDETIDLAEISRRTPFYSGSDLKNMSVAAALACVREEYDAATKHEGDEPYQYPERRILRPHHFDRAMEEISASISEDMSSLTAIRKFDEKYGDRKGRRKKAAGWGFIPPGLPEPTSETGRVRH</sequence>
<proteinExistence type="predicted"/>
<comment type="subcellular location">
    <subcellularLocation>
        <location evidence="1">Mitochondrion outer membrane</location>
        <topology evidence="1">Single-pass membrane protein</topology>
    </subcellularLocation>
</comment>
<dbReference type="SMART" id="SM00382">
    <property type="entry name" value="AAA"/>
    <property type="match status" value="1"/>
</dbReference>
<dbReference type="InterPro" id="IPR027417">
    <property type="entry name" value="P-loop_NTPase"/>
</dbReference>
<dbReference type="EMBL" id="CH476618">
    <property type="protein sequence ID" value="EEP81571.1"/>
    <property type="molecule type" value="Genomic_DNA"/>
</dbReference>
<dbReference type="GO" id="GO:0005741">
    <property type="term" value="C:mitochondrial outer membrane"/>
    <property type="evidence" value="ECO:0007669"/>
    <property type="project" value="UniProtKB-SubCell"/>
</dbReference>
<dbReference type="CDD" id="cd19481">
    <property type="entry name" value="RecA-like_protease"/>
    <property type="match status" value="1"/>
</dbReference>
<keyword evidence="3" id="KW-1000">Mitochondrion outer membrane</keyword>
<evidence type="ECO:0000259" key="6">
    <source>
        <dbReference type="SMART" id="SM00382"/>
    </source>
</evidence>
<dbReference type="GeneID" id="8442865"/>
<feature type="region of interest" description="Disordered" evidence="5">
    <location>
        <begin position="376"/>
        <end position="404"/>
    </location>
</feature>
<feature type="compositionally biased region" description="Basic residues" evidence="5">
    <location>
        <begin position="100"/>
        <end position="109"/>
    </location>
</feature>
<feature type="region of interest" description="Disordered" evidence="5">
    <location>
        <begin position="288"/>
        <end position="321"/>
    </location>
</feature>
<dbReference type="InParanoid" id="C4JV44"/>
<dbReference type="PANTHER" id="PTHR45644:SF56">
    <property type="entry name" value="AAA ATPASE, PUTATIVE (AFU_ORTHOLOGUE AFUA_2G12920)-RELATED"/>
    <property type="match status" value="1"/>
</dbReference>
<feature type="compositionally biased region" description="Basic and acidic residues" evidence="5">
    <location>
        <begin position="170"/>
        <end position="179"/>
    </location>
</feature>
<keyword evidence="3" id="KW-0496">Mitochondrion</keyword>
<dbReference type="InterPro" id="IPR056027">
    <property type="entry name" value="DUF7608"/>
</dbReference>
<dbReference type="VEuPathDB" id="FungiDB:UREG_06436"/>
<name>C4JV44_UNCRE</name>
<protein>
    <recommendedName>
        <fullName evidence="6">AAA+ ATPase domain-containing protein</fullName>
    </recommendedName>
</protein>
<keyword evidence="8" id="KW-1185">Reference proteome</keyword>
<keyword evidence="4" id="KW-0067">ATP-binding</keyword>
<dbReference type="InterPro" id="IPR051701">
    <property type="entry name" value="Mito_OM_Translocase_MSP1"/>
</dbReference>
<dbReference type="OMA" id="CRFIAHR"/>
<dbReference type="AlphaFoldDB" id="C4JV44"/>
<evidence type="ECO:0000256" key="5">
    <source>
        <dbReference type="SAM" id="MobiDB-lite"/>
    </source>
</evidence>
<feature type="region of interest" description="Disordered" evidence="5">
    <location>
        <begin position="160"/>
        <end position="179"/>
    </location>
</feature>
<keyword evidence="2" id="KW-0547">Nucleotide-binding</keyword>
<dbReference type="SUPFAM" id="SSF52540">
    <property type="entry name" value="P-loop containing nucleoside triphosphate hydrolases"/>
    <property type="match status" value="1"/>
</dbReference>
<feature type="region of interest" description="Disordered" evidence="5">
    <location>
        <begin position="31"/>
        <end position="111"/>
    </location>
</feature>
<evidence type="ECO:0000313" key="7">
    <source>
        <dbReference type="EMBL" id="EEP81571.1"/>
    </source>
</evidence>
<dbReference type="Gene3D" id="1.10.8.60">
    <property type="match status" value="1"/>
</dbReference>
<dbReference type="GO" id="GO:0016887">
    <property type="term" value="F:ATP hydrolysis activity"/>
    <property type="evidence" value="ECO:0007669"/>
    <property type="project" value="InterPro"/>
</dbReference>
<feature type="compositionally biased region" description="Basic and acidic residues" evidence="5">
    <location>
        <begin position="392"/>
        <end position="404"/>
    </location>
</feature>
<keyword evidence="3" id="KW-0472">Membrane</keyword>
<dbReference type="GO" id="GO:0005524">
    <property type="term" value="F:ATP binding"/>
    <property type="evidence" value="ECO:0007669"/>
    <property type="project" value="UniProtKB-KW"/>
</dbReference>
<evidence type="ECO:0000256" key="2">
    <source>
        <dbReference type="ARBA" id="ARBA00022741"/>
    </source>
</evidence>
<dbReference type="RefSeq" id="XP_002583469.1">
    <property type="nucleotide sequence ID" value="XM_002583423.1"/>
</dbReference>
<evidence type="ECO:0000256" key="1">
    <source>
        <dbReference type="ARBA" id="ARBA00004572"/>
    </source>
</evidence>
<dbReference type="STRING" id="336963.C4JV44"/>
<reference evidence="8" key="1">
    <citation type="journal article" date="2009" name="Genome Res.">
        <title>Comparative genomic analyses of the human fungal pathogens Coccidioides and their relatives.</title>
        <authorList>
            <person name="Sharpton T.J."/>
            <person name="Stajich J.E."/>
            <person name="Rounsley S.D."/>
            <person name="Gardner M.J."/>
            <person name="Wortman J.R."/>
            <person name="Jordar V.S."/>
            <person name="Maiti R."/>
            <person name="Kodira C.D."/>
            <person name="Neafsey D.E."/>
            <person name="Zeng Q."/>
            <person name="Hung C.-Y."/>
            <person name="McMahan C."/>
            <person name="Muszewska A."/>
            <person name="Grynberg M."/>
            <person name="Mandel M.A."/>
            <person name="Kellner E.M."/>
            <person name="Barker B.M."/>
            <person name="Galgiani J.N."/>
            <person name="Orbach M.J."/>
            <person name="Kirkland T.N."/>
            <person name="Cole G.T."/>
            <person name="Henn M.R."/>
            <person name="Birren B.W."/>
            <person name="Taylor J.W."/>
        </authorList>
    </citation>
    <scope>NUCLEOTIDE SEQUENCE [LARGE SCALE GENOMIC DNA]</scope>
    <source>
        <strain evidence="8">UAMH 1704</strain>
    </source>
</reference>
<dbReference type="InterPro" id="IPR041569">
    <property type="entry name" value="AAA_lid_3"/>
</dbReference>
<dbReference type="InterPro" id="IPR003959">
    <property type="entry name" value="ATPase_AAA_core"/>
</dbReference>
<dbReference type="InterPro" id="IPR003593">
    <property type="entry name" value="AAA+_ATPase"/>
</dbReference>
<dbReference type="KEGG" id="ure:UREG_06436"/>
<feature type="compositionally biased region" description="Acidic residues" evidence="5">
    <location>
        <begin position="293"/>
        <end position="311"/>
    </location>
</feature>
<dbReference type="Gene3D" id="3.40.50.300">
    <property type="entry name" value="P-loop containing nucleotide triphosphate hydrolases"/>
    <property type="match status" value="1"/>
</dbReference>
<feature type="domain" description="AAA+ ATPase" evidence="6">
    <location>
        <begin position="680"/>
        <end position="814"/>
    </location>
</feature>
<dbReference type="Pfam" id="PF00004">
    <property type="entry name" value="AAA"/>
    <property type="match status" value="1"/>
</dbReference>
<evidence type="ECO:0000256" key="3">
    <source>
        <dbReference type="ARBA" id="ARBA00022787"/>
    </source>
</evidence>
<evidence type="ECO:0000313" key="8">
    <source>
        <dbReference type="Proteomes" id="UP000002058"/>
    </source>
</evidence>
<evidence type="ECO:0000256" key="4">
    <source>
        <dbReference type="ARBA" id="ARBA00022840"/>
    </source>
</evidence>
<feature type="region of interest" description="Disordered" evidence="5">
    <location>
        <begin position="597"/>
        <end position="618"/>
    </location>
</feature>
<dbReference type="OrthoDB" id="39734at2759"/>
<dbReference type="Pfam" id="PF24581">
    <property type="entry name" value="DUF7608"/>
    <property type="match status" value="1"/>
</dbReference>
<organism evidence="7 8">
    <name type="scientific">Uncinocarpus reesii (strain UAMH 1704)</name>
    <dbReference type="NCBI Taxonomy" id="336963"/>
    <lineage>
        <taxon>Eukaryota</taxon>
        <taxon>Fungi</taxon>
        <taxon>Dikarya</taxon>
        <taxon>Ascomycota</taxon>
        <taxon>Pezizomycotina</taxon>
        <taxon>Eurotiomycetes</taxon>
        <taxon>Eurotiomycetidae</taxon>
        <taxon>Onygenales</taxon>
        <taxon>Onygenaceae</taxon>
        <taxon>Uncinocarpus</taxon>
    </lineage>
</organism>
<accession>C4JV44</accession>
<dbReference type="Pfam" id="PF17862">
    <property type="entry name" value="AAA_lid_3"/>
    <property type="match status" value="1"/>
</dbReference>
<gene>
    <name evidence="7" type="ORF">UREG_06436</name>
</gene>
<dbReference type="HOGENOM" id="CLU_004223_1_0_1"/>
<dbReference type="PANTHER" id="PTHR45644">
    <property type="entry name" value="AAA ATPASE, PUTATIVE (AFU_ORTHOLOGUE AFUA_2G12920)-RELATED-RELATED"/>
    <property type="match status" value="1"/>
</dbReference>
<feature type="region of interest" description="Disordered" evidence="5">
    <location>
        <begin position="929"/>
        <end position="953"/>
    </location>
</feature>